<evidence type="ECO:0000256" key="4">
    <source>
        <dbReference type="HAMAP-Rule" id="MF_00528"/>
    </source>
</evidence>
<dbReference type="Gene3D" id="3.90.950.10">
    <property type="match status" value="1"/>
</dbReference>
<dbReference type="PIRSF" id="PIRSF006305">
    <property type="entry name" value="Maf"/>
    <property type="match status" value="1"/>
</dbReference>
<comment type="subcellular location">
    <subcellularLocation>
        <location evidence="4">Cytoplasm</location>
    </subcellularLocation>
</comment>
<dbReference type="HAMAP" id="MF_00528">
    <property type="entry name" value="Maf"/>
    <property type="match status" value="1"/>
</dbReference>
<comment type="caution">
    <text evidence="5">The sequence shown here is derived from an EMBL/GenBank/DDBJ whole genome shotgun (WGS) entry which is preliminary data.</text>
</comment>
<dbReference type="EC" id="3.6.1.9" evidence="4"/>
<dbReference type="SUPFAM" id="SSF52972">
    <property type="entry name" value="ITPase-like"/>
    <property type="match status" value="1"/>
</dbReference>
<dbReference type="GO" id="GO:0036218">
    <property type="term" value="F:dTTP diphosphatase activity"/>
    <property type="evidence" value="ECO:0007669"/>
    <property type="project" value="RHEA"/>
</dbReference>
<reference evidence="5 6" key="1">
    <citation type="submission" date="2019-02" db="EMBL/GenBank/DDBJ databases">
        <title>Deep-cultivation of Planctomycetes and their phenomic and genomic characterization uncovers novel biology.</title>
        <authorList>
            <person name="Wiegand S."/>
            <person name="Jogler M."/>
            <person name="Boedeker C."/>
            <person name="Pinto D."/>
            <person name="Vollmers J."/>
            <person name="Rivas-Marin E."/>
            <person name="Kohn T."/>
            <person name="Peeters S.H."/>
            <person name="Heuer A."/>
            <person name="Rast P."/>
            <person name="Oberbeckmann S."/>
            <person name="Bunk B."/>
            <person name="Jeske O."/>
            <person name="Meyerdierks A."/>
            <person name="Storesund J.E."/>
            <person name="Kallscheuer N."/>
            <person name="Luecker S."/>
            <person name="Lage O.M."/>
            <person name="Pohl T."/>
            <person name="Merkel B.J."/>
            <person name="Hornburger P."/>
            <person name="Mueller R.-W."/>
            <person name="Bruemmer F."/>
            <person name="Labrenz M."/>
            <person name="Spormann A.M."/>
            <person name="Op Den Camp H."/>
            <person name="Overmann J."/>
            <person name="Amann R."/>
            <person name="Jetten M.S.M."/>
            <person name="Mascher T."/>
            <person name="Medema M.H."/>
            <person name="Devos D.P."/>
            <person name="Kaster A.-K."/>
            <person name="Ovreas L."/>
            <person name="Rohde M."/>
            <person name="Galperin M.Y."/>
            <person name="Jogler C."/>
        </authorList>
    </citation>
    <scope>NUCLEOTIDE SEQUENCE [LARGE SCALE GENOMIC DNA]</scope>
    <source>
        <strain evidence="5 6">Mal64</strain>
    </source>
</reference>
<evidence type="ECO:0000313" key="5">
    <source>
        <dbReference type="EMBL" id="TWT90024.1"/>
    </source>
</evidence>
<comment type="cofactor">
    <cofactor evidence="1 4">
        <name>a divalent metal cation</name>
        <dbReference type="ChEBI" id="CHEBI:60240"/>
    </cofactor>
</comment>
<evidence type="ECO:0000256" key="3">
    <source>
        <dbReference type="ARBA" id="ARBA00023080"/>
    </source>
</evidence>
<dbReference type="Proteomes" id="UP000315440">
    <property type="component" value="Unassembled WGS sequence"/>
</dbReference>
<keyword evidence="6" id="KW-1185">Reference proteome</keyword>
<dbReference type="GO" id="GO:0005737">
    <property type="term" value="C:cytoplasm"/>
    <property type="evidence" value="ECO:0007669"/>
    <property type="project" value="UniProtKB-SubCell"/>
</dbReference>
<dbReference type="PANTHER" id="PTHR43213">
    <property type="entry name" value="BIFUNCTIONAL DTTP/UTP PYROPHOSPHATASE/METHYLTRANSFERASE PROTEIN-RELATED"/>
    <property type="match status" value="1"/>
</dbReference>
<dbReference type="GO" id="GO:0036221">
    <property type="term" value="F:UTP diphosphatase activity"/>
    <property type="evidence" value="ECO:0007669"/>
    <property type="project" value="RHEA"/>
</dbReference>
<dbReference type="EMBL" id="SJPQ01000001">
    <property type="protein sequence ID" value="TWT90024.1"/>
    <property type="molecule type" value="Genomic_DNA"/>
</dbReference>
<comment type="catalytic activity">
    <reaction evidence="4">
        <text>dTTP + H2O = dTMP + diphosphate + H(+)</text>
        <dbReference type="Rhea" id="RHEA:28534"/>
        <dbReference type="ChEBI" id="CHEBI:15377"/>
        <dbReference type="ChEBI" id="CHEBI:15378"/>
        <dbReference type="ChEBI" id="CHEBI:33019"/>
        <dbReference type="ChEBI" id="CHEBI:37568"/>
        <dbReference type="ChEBI" id="CHEBI:63528"/>
        <dbReference type="EC" id="3.6.1.9"/>
    </reaction>
</comment>
<comment type="similarity">
    <text evidence="4">Belongs to the Maf family. YhdE subfamily.</text>
</comment>
<sequence>MSQPQLILASGSPRRRQLLEEAGYRFEVLAAREGVEPAVGGDARELVAASARLKGFDVAEQLSSAPRVVLAADTVAEVDGQPIGKPADAPHAAAMMRRLSGRQHRVLTGVWLRDASGAVTEEIVETSLAMDELTDQWIEDYVRSEKWRGKAGGFGYQDGLGFVRVVQGSESNVVGLPMEHVAVLLASVGCEPTSPNNT</sequence>
<proteinExistence type="inferred from homology"/>
<keyword evidence="3 4" id="KW-0546">Nucleotide metabolism</keyword>
<comment type="catalytic activity">
    <reaction evidence="4">
        <text>UTP + H2O = UMP + diphosphate + H(+)</text>
        <dbReference type="Rhea" id="RHEA:29395"/>
        <dbReference type="ChEBI" id="CHEBI:15377"/>
        <dbReference type="ChEBI" id="CHEBI:15378"/>
        <dbReference type="ChEBI" id="CHEBI:33019"/>
        <dbReference type="ChEBI" id="CHEBI:46398"/>
        <dbReference type="ChEBI" id="CHEBI:57865"/>
        <dbReference type="EC" id="3.6.1.9"/>
    </reaction>
</comment>
<dbReference type="InterPro" id="IPR003697">
    <property type="entry name" value="Maf-like"/>
</dbReference>
<feature type="active site" description="Proton acceptor" evidence="4">
    <location>
        <position position="73"/>
    </location>
</feature>
<dbReference type="RefSeq" id="WP_146396299.1">
    <property type="nucleotide sequence ID" value="NZ_SJPQ01000001.1"/>
</dbReference>
<dbReference type="Pfam" id="PF02545">
    <property type="entry name" value="Maf"/>
    <property type="match status" value="1"/>
</dbReference>
<dbReference type="PANTHER" id="PTHR43213:SF5">
    <property type="entry name" value="BIFUNCTIONAL DTTP_UTP PYROPHOSPHATASE_METHYLTRANSFERASE PROTEIN-RELATED"/>
    <property type="match status" value="1"/>
</dbReference>
<evidence type="ECO:0000256" key="1">
    <source>
        <dbReference type="ARBA" id="ARBA00001968"/>
    </source>
</evidence>
<dbReference type="CDD" id="cd00555">
    <property type="entry name" value="Maf"/>
    <property type="match status" value="1"/>
</dbReference>
<organism evidence="5 6">
    <name type="scientific">Pseudobythopirellula maris</name>
    <dbReference type="NCBI Taxonomy" id="2527991"/>
    <lineage>
        <taxon>Bacteria</taxon>
        <taxon>Pseudomonadati</taxon>
        <taxon>Planctomycetota</taxon>
        <taxon>Planctomycetia</taxon>
        <taxon>Pirellulales</taxon>
        <taxon>Lacipirellulaceae</taxon>
        <taxon>Pseudobythopirellula</taxon>
    </lineage>
</organism>
<comment type="caution">
    <text evidence="4">Lacks conserved residue(s) required for the propagation of feature annotation.</text>
</comment>
<dbReference type="NCBIfam" id="TIGR00172">
    <property type="entry name" value="maf"/>
    <property type="match status" value="1"/>
</dbReference>
<feature type="site" description="Important for substrate specificity" evidence="4">
    <location>
        <position position="157"/>
    </location>
</feature>
<keyword evidence="4" id="KW-0963">Cytoplasm</keyword>
<comment type="function">
    <text evidence="4">Nucleoside triphosphate pyrophosphatase that hydrolyzes dTTP and UTP. May have a dual role in cell division arrest and in preventing the incorporation of modified nucleotides into cellular nucleic acids.</text>
</comment>
<dbReference type="GO" id="GO:0009117">
    <property type="term" value="P:nucleotide metabolic process"/>
    <property type="evidence" value="ECO:0007669"/>
    <property type="project" value="UniProtKB-KW"/>
</dbReference>
<evidence type="ECO:0000256" key="2">
    <source>
        <dbReference type="ARBA" id="ARBA00022801"/>
    </source>
</evidence>
<dbReference type="AlphaFoldDB" id="A0A5C5ZRA0"/>
<evidence type="ECO:0000313" key="6">
    <source>
        <dbReference type="Proteomes" id="UP000315440"/>
    </source>
</evidence>
<dbReference type="InterPro" id="IPR029001">
    <property type="entry name" value="ITPase-like_fam"/>
</dbReference>
<dbReference type="OrthoDB" id="9807767at2"/>
<feature type="site" description="Important for substrate specificity" evidence="4">
    <location>
        <position position="74"/>
    </location>
</feature>
<feature type="site" description="Important for substrate specificity" evidence="4">
    <location>
        <position position="14"/>
    </location>
</feature>
<name>A0A5C5ZRA0_9BACT</name>
<accession>A0A5C5ZRA0</accession>
<gene>
    <name evidence="5" type="primary">yhdE</name>
    <name evidence="5" type="ORF">Mal64_04070</name>
</gene>
<keyword evidence="2 4" id="KW-0378">Hydrolase</keyword>
<protein>
    <recommendedName>
        <fullName evidence="4">dTTP/UTP pyrophosphatase</fullName>
        <shortName evidence="4">dTTPase/UTPase</shortName>
        <ecNumber evidence="4">3.6.1.9</ecNumber>
    </recommendedName>
    <alternativeName>
        <fullName evidence="4">Nucleoside triphosphate pyrophosphatase</fullName>
    </alternativeName>
    <alternativeName>
        <fullName evidence="4">Nucleotide pyrophosphatase</fullName>
        <shortName evidence="4">Nucleotide PPase</shortName>
    </alternativeName>
</protein>